<keyword evidence="4" id="KW-0949">S-adenosyl-L-methionine</keyword>
<dbReference type="Gene3D" id="3.40.50.12160">
    <property type="entry name" value="Methylthiotransferase, N-terminal domain"/>
    <property type="match status" value="1"/>
</dbReference>
<dbReference type="InterPro" id="IPR013848">
    <property type="entry name" value="Methylthiotransferase_N"/>
</dbReference>
<feature type="domain" description="MTTase N-terminal" evidence="9">
    <location>
        <begin position="10"/>
        <end position="123"/>
    </location>
</feature>
<dbReference type="PANTHER" id="PTHR11918:SF45">
    <property type="entry name" value="THREONYLCARBAMOYLADENOSINE TRNA METHYLTHIOTRANSFERASE"/>
    <property type="match status" value="1"/>
</dbReference>
<dbReference type="SFLD" id="SFLDG01082">
    <property type="entry name" value="B12-binding_domain_containing"/>
    <property type="match status" value="1"/>
</dbReference>
<evidence type="ECO:0000256" key="8">
    <source>
        <dbReference type="SAM" id="MobiDB-lite"/>
    </source>
</evidence>
<evidence type="ECO:0000256" key="1">
    <source>
        <dbReference type="ARBA" id="ARBA00001966"/>
    </source>
</evidence>
<comment type="cofactor">
    <cofactor evidence="1">
        <name>[4Fe-4S] cluster</name>
        <dbReference type="ChEBI" id="CHEBI:49883"/>
    </cofactor>
</comment>
<evidence type="ECO:0000256" key="2">
    <source>
        <dbReference type="ARBA" id="ARBA00022485"/>
    </source>
</evidence>
<feature type="compositionally biased region" description="Basic and acidic residues" evidence="8">
    <location>
        <begin position="431"/>
        <end position="448"/>
    </location>
</feature>
<keyword evidence="5" id="KW-0479">Metal-binding</keyword>
<proteinExistence type="predicted"/>
<dbReference type="InterPro" id="IPR058240">
    <property type="entry name" value="rSAM_sf"/>
</dbReference>
<dbReference type="Pfam" id="PF00919">
    <property type="entry name" value="UPF0004"/>
    <property type="match status" value="1"/>
</dbReference>
<dbReference type="HOGENOM" id="CLU_018697_1_0_0"/>
<dbReference type="OrthoDB" id="9805215at2"/>
<feature type="domain" description="Radical SAM core" evidence="10">
    <location>
        <begin position="149"/>
        <end position="385"/>
    </location>
</feature>
<dbReference type="SMART" id="SM00729">
    <property type="entry name" value="Elp3"/>
    <property type="match status" value="1"/>
</dbReference>
<dbReference type="SUPFAM" id="SSF102114">
    <property type="entry name" value="Radical SAM enzymes"/>
    <property type="match status" value="1"/>
</dbReference>
<sequence length="454" mass="49886">MTSSLSLAGYRVGFVVLGCRTNQYEGDALASELAERGAILVDPSSEDLDGVVLLTCTVTAVADRKVRQELRRLRRRHPRAILVAAGCWAQEADPREARRLGADHLVGNRLKAAIPDLLSRLRAGEEVPFLNRRDVGVCEDWDDLRLSRTCRHTRAFVKVQDGCSHGCRYCIVPRVRGRSVSRPPEDVLEEVRGLVGSGCREVVLTGVHLGLYGRDRGTDLGELVKRLARVEGLVRLRFGSLEPFGLGESLLDVLGETEIFCPHLHLPLQSGDDGVLDRMGRGYTAAAFARLVEAARRRLGEDLHVSTDLLVGFPGEEEVPFRNTLDLVETLELGRLHVFPYSPRAGTPAAAWPRPDPAALRERVQRALGLGRTLLDRFASRFLGREVEVLVERASEGEGDGLCPAFVRVRGRMSVSAGSLGCLVPRSVRDGVLRDRSPEEGDEPRPGPEEDVLP</sequence>
<evidence type="ECO:0000256" key="3">
    <source>
        <dbReference type="ARBA" id="ARBA00022679"/>
    </source>
</evidence>
<dbReference type="InterPro" id="IPR038135">
    <property type="entry name" value="Methylthiotransferase_N_sf"/>
</dbReference>
<dbReference type="CDD" id="cd01335">
    <property type="entry name" value="Radical_SAM"/>
    <property type="match status" value="1"/>
</dbReference>
<keyword evidence="3" id="KW-0808">Transferase</keyword>
<keyword evidence="2" id="KW-0004">4Fe-4S</keyword>
<dbReference type="PROSITE" id="PS51918">
    <property type="entry name" value="RADICAL_SAM"/>
    <property type="match status" value="1"/>
</dbReference>
<keyword evidence="12" id="KW-1185">Reference proteome</keyword>
<dbReference type="Proteomes" id="UP000005096">
    <property type="component" value="Chromosome"/>
</dbReference>
<dbReference type="GO" id="GO:0035598">
    <property type="term" value="F:tRNA (N(6)-L-threonylcarbamoyladenosine(37)-C(2))-methylthiotransferase activity"/>
    <property type="evidence" value="ECO:0007669"/>
    <property type="project" value="TreeGrafter"/>
</dbReference>
<keyword evidence="7" id="KW-0411">Iron-sulfur</keyword>
<dbReference type="NCBIfam" id="TIGR00089">
    <property type="entry name" value="MiaB/RimO family radical SAM methylthiotransferase"/>
    <property type="match status" value="1"/>
</dbReference>
<dbReference type="InterPro" id="IPR006638">
    <property type="entry name" value="Elp3/MiaA/NifB-like_rSAM"/>
</dbReference>
<dbReference type="Pfam" id="PF04055">
    <property type="entry name" value="Radical_SAM"/>
    <property type="match status" value="1"/>
</dbReference>
<reference evidence="11 12" key="1">
    <citation type="journal article" date="2010" name="Stand. Genomic Sci.">
        <title>Non-contiguous finished genome sequence of Aminomonas paucivorans type strain (GLU-3).</title>
        <authorList>
            <person name="Pitluck S."/>
            <person name="Yasawong M."/>
            <person name="Held B."/>
            <person name="Lapidus A."/>
            <person name="Nolan M."/>
            <person name="Copeland A."/>
            <person name="Lucas S."/>
            <person name="Del Rio T.G."/>
            <person name="Tice H."/>
            <person name="Cheng J.F."/>
            <person name="Chertkov O."/>
            <person name="Goodwin L."/>
            <person name="Tapia R."/>
            <person name="Han C."/>
            <person name="Liolios K."/>
            <person name="Ivanova N."/>
            <person name="Mavromatis K."/>
            <person name="Ovchinnikova G."/>
            <person name="Pati A."/>
            <person name="Chen A."/>
            <person name="Palaniappan K."/>
            <person name="Land M."/>
            <person name="Hauser L."/>
            <person name="Chang Y.J."/>
            <person name="Jeffries C.D."/>
            <person name="Pukall R."/>
            <person name="Spring S."/>
            <person name="Rohde M."/>
            <person name="Sikorski J."/>
            <person name="Goker M."/>
            <person name="Woyke T."/>
            <person name="Bristow J."/>
            <person name="Eisen J.A."/>
            <person name="Markowitz V."/>
            <person name="Hugenholtz P."/>
            <person name="Kyrpides N.C."/>
            <person name="Klenk H.P."/>
        </authorList>
    </citation>
    <scope>NUCLEOTIDE SEQUENCE [LARGE SCALE GENOMIC DNA]</scope>
    <source>
        <strain evidence="11 12">DSM 12260</strain>
    </source>
</reference>
<dbReference type="Gene3D" id="3.80.30.20">
    <property type="entry name" value="tm_1862 like domain"/>
    <property type="match status" value="1"/>
</dbReference>
<dbReference type="STRING" id="584708.Apau_1017"/>
<dbReference type="GO" id="GO:0051539">
    <property type="term" value="F:4 iron, 4 sulfur cluster binding"/>
    <property type="evidence" value="ECO:0007669"/>
    <property type="project" value="UniProtKB-KW"/>
</dbReference>
<evidence type="ECO:0000259" key="9">
    <source>
        <dbReference type="PROSITE" id="PS51449"/>
    </source>
</evidence>
<dbReference type="AlphaFoldDB" id="E3CWZ4"/>
<feature type="region of interest" description="Disordered" evidence="8">
    <location>
        <begin position="431"/>
        <end position="454"/>
    </location>
</feature>
<dbReference type="InterPro" id="IPR007197">
    <property type="entry name" value="rSAM"/>
</dbReference>
<evidence type="ECO:0000259" key="10">
    <source>
        <dbReference type="PROSITE" id="PS51918"/>
    </source>
</evidence>
<evidence type="ECO:0000313" key="12">
    <source>
        <dbReference type="Proteomes" id="UP000005096"/>
    </source>
</evidence>
<dbReference type="EMBL" id="CM001022">
    <property type="protein sequence ID" value="EFQ23444.1"/>
    <property type="molecule type" value="Genomic_DNA"/>
</dbReference>
<dbReference type="SFLD" id="SFLDS00029">
    <property type="entry name" value="Radical_SAM"/>
    <property type="match status" value="1"/>
</dbReference>
<dbReference type="RefSeq" id="WP_006300627.1">
    <property type="nucleotide sequence ID" value="NZ_CM001022.1"/>
</dbReference>
<evidence type="ECO:0000313" key="11">
    <source>
        <dbReference type="EMBL" id="EFQ23444.1"/>
    </source>
</evidence>
<dbReference type="GO" id="GO:0046872">
    <property type="term" value="F:metal ion binding"/>
    <property type="evidence" value="ECO:0007669"/>
    <property type="project" value="UniProtKB-KW"/>
</dbReference>
<dbReference type="eggNOG" id="COG0621">
    <property type="taxonomic scope" value="Bacteria"/>
</dbReference>
<dbReference type="InterPro" id="IPR005839">
    <property type="entry name" value="Methylthiotransferase"/>
</dbReference>
<evidence type="ECO:0000256" key="5">
    <source>
        <dbReference type="ARBA" id="ARBA00022723"/>
    </source>
</evidence>
<organism evidence="11 12">
    <name type="scientific">Aminomonas paucivorans DSM 12260</name>
    <dbReference type="NCBI Taxonomy" id="584708"/>
    <lineage>
        <taxon>Bacteria</taxon>
        <taxon>Thermotogati</taxon>
        <taxon>Synergistota</taxon>
        <taxon>Synergistia</taxon>
        <taxon>Synergistales</taxon>
        <taxon>Synergistaceae</taxon>
        <taxon>Aminomonas</taxon>
    </lineage>
</organism>
<protein>
    <submittedName>
        <fullName evidence="11">MiaB-like tRNA modifying enzyme</fullName>
    </submittedName>
</protein>
<accession>E3CWZ4</accession>
<evidence type="ECO:0000256" key="4">
    <source>
        <dbReference type="ARBA" id="ARBA00022691"/>
    </source>
</evidence>
<dbReference type="PANTHER" id="PTHR11918">
    <property type="entry name" value="RADICAL SAM PROTEINS"/>
    <property type="match status" value="1"/>
</dbReference>
<keyword evidence="6" id="KW-0408">Iron</keyword>
<dbReference type="PROSITE" id="PS51449">
    <property type="entry name" value="MTTASE_N"/>
    <property type="match status" value="1"/>
</dbReference>
<name>E3CWZ4_9BACT</name>
<evidence type="ECO:0000256" key="6">
    <source>
        <dbReference type="ARBA" id="ARBA00023004"/>
    </source>
</evidence>
<dbReference type="InterPro" id="IPR023404">
    <property type="entry name" value="rSAM_horseshoe"/>
</dbReference>
<gene>
    <name evidence="11" type="ORF">Apau_1017</name>
</gene>
<dbReference type="PaxDb" id="584708-Apau_1017"/>
<evidence type="ECO:0000256" key="7">
    <source>
        <dbReference type="ARBA" id="ARBA00023014"/>
    </source>
</evidence>